<sequence>MRRKCACQHHGEGHHGPHICEQLGFSVGDYLTAVVLRELSKKPMHGYELYEKISQLEYYPFKHDQSVIYSLLRKLNNHGLVSYSLQEGNGGLRKVYEITEEGLKYLEQLVEYISKLKQAFDLFLNA</sequence>
<dbReference type="Proteomes" id="UP000077096">
    <property type="component" value="Chromosome"/>
</dbReference>
<gene>
    <name evidence="4" type="ORF">ENT72_04240</name>
    <name evidence="3" type="ORF">ENU12_00880</name>
    <name evidence="2" type="ORF">JM64_06575</name>
</gene>
<dbReference type="Pfam" id="PF03551">
    <property type="entry name" value="PadR"/>
    <property type="match status" value="1"/>
</dbReference>
<dbReference type="InterPro" id="IPR036388">
    <property type="entry name" value="WH-like_DNA-bd_sf"/>
</dbReference>
<dbReference type="EMBL" id="DTBH01000022">
    <property type="protein sequence ID" value="HGQ76492.1"/>
    <property type="molecule type" value="Genomic_DNA"/>
</dbReference>
<dbReference type="InterPro" id="IPR005149">
    <property type="entry name" value="Tscrpt_reg_PadR_N"/>
</dbReference>
<proteinExistence type="predicted"/>
<dbReference type="Gene3D" id="1.10.10.10">
    <property type="entry name" value="Winged helix-like DNA-binding domain superfamily/Winged helix DNA-binding domain"/>
    <property type="match status" value="1"/>
</dbReference>
<evidence type="ECO:0000313" key="4">
    <source>
        <dbReference type="EMBL" id="HGU42111.1"/>
    </source>
</evidence>
<accession>A0A172T3V6</accession>
<evidence type="ECO:0000313" key="5">
    <source>
        <dbReference type="Proteomes" id="UP000077096"/>
    </source>
</evidence>
<dbReference type="EMBL" id="CP011393">
    <property type="protein sequence ID" value="ANE41657.1"/>
    <property type="molecule type" value="Genomic_DNA"/>
</dbReference>
<dbReference type="InterPro" id="IPR036390">
    <property type="entry name" value="WH_DNA-bd_sf"/>
</dbReference>
<name>A0A172T3V6_FERPE</name>
<reference evidence="3" key="2">
    <citation type="journal article" date="2020" name="mSystems">
        <title>Genome- and Community-Level Interaction Insights into Carbon Utilization and Element Cycling Functions of Hydrothermarchaeota in Hydrothermal Sediment.</title>
        <authorList>
            <person name="Zhou Z."/>
            <person name="Liu Y."/>
            <person name="Xu W."/>
            <person name="Pan J."/>
            <person name="Luo Z.H."/>
            <person name="Li M."/>
        </authorList>
    </citation>
    <scope>NUCLEOTIDE SEQUENCE [LARGE SCALE GENOMIC DNA]</scope>
    <source>
        <strain evidence="4">SpSt-604</strain>
        <strain evidence="3">SpSt-640</strain>
    </source>
</reference>
<dbReference type="PANTHER" id="PTHR33169">
    <property type="entry name" value="PADR-FAMILY TRANSCRIPTIONAL REGULATOR"/>
    <property type="match status" value="1"/>
</dbReference>
<dbReference type="KEGG" id="fng:JM64_06575"/>
<dbReference type="PANTHER" id="PTHR33169:SF14">
    <property type="entry name" value="TRANSCRIPTIONAL REGULATOR RV3488"/>
    <property type="match status" value="1"/>
</dbReference>
<dbReference type="EMBL" id="DSZT01000133">
    <property type="protein sequence ID" value="HGU42111.1"/>
    <property type="molecule type" value="Genomic_DNA"/>
</dbReference>
<protein>
    <submittedName>
        <fullName evidence="2">PadR family transcriptional regulator</fullName>
    </submittedName>
</protein>
<organism evidence="2 5">
    <name type="scientific">Fervidobacterium pennivorans</name>
    <dbReference type="NCBI Taxonomy" id="93466"/>
    <lineage>
        <taxon>Bacteria</taxon>
        <taxon>Thermotogati</taxon>
        <taxon>Thermotogota</taxon>
        <taxon>Thermotogae</taxon>
        <taxon>Thermotogales</taxon>
        <taxon>Fervidobacteriaceae</taxon>
        <taxon>Fervidobacterium</taxon>
    </lineage>
</organism>
<dbReference type="AlphaFoldDB" id="A0A172T3V6"/>
<dbReference type="SUPFAM" id="SSF46785">
    <property type="entry name" value="Winged helix' DNA-binding domain"/>
    <property type="match status" value="1"/>
</dbReference>
<dbReference type="PATRIC" id="fig|93466.3.peg.1395"/>
<feature type="domain" description="Transcription regulator PadR N-terminal" evidence="1">
    <location>
        <begin position="35"/>
        <end position="107"/>
    </location>
</feature>
<evidence type="ECO:0000259" key="1">
    <source>
        <dbReference type="Pfam" id="PF03551"/>
    </source>
</evidence>
<dbReference type="OrthoDB" id="9808017at2"/>
<dbReference type="InterPro" id="IPR052509">
    <property type="entry name" value="Metal_resp_DNA-bind_regulator"/>
</dbReference>
<evidence type="ECO:0000313" key="3">
    <source>
        <dbReference type="EMBL" id="HGQ76492.1"/>
    </source>
</evidence>
<evidence type="ECO:0000313" key="2">
    <source>
        <dbReference type="EMBL" id="ANE41657.1"/>
    </source>
</evidence>
<reference evidence="2 5" key="1">
    <citation type="submission" date="2014-08" db="EMBL/GenBank/DDBJ databases">
        <title>Fervidobacterium pennivorans DYC genome.</title>
        <authorList>
            <person name="Wushke S."/>
        </authorList>
    </citation>
    <scope>NUCLEOTIDE SEQUENCE [LARGE SCALE GENOMIC DNA]</scope>
    <source>
        <strain evidence="2 5">DYC</strain>
    </source>
</reference>